<reference evidence="3" key="1">
    <citation type="journal article" date="2020" name="Stud. Mycol.">
        <title>101 Dothideomycetes genomes: a test case for predicting lifestyles and emergence of pathogens.</title>
        <authorList>
            <person name="Haridas S."/>
            <person name="Albert R."/>
            <person name="Binder M."/>
            <person name="Bloem J."/>
            <person name="Labutti K."/>
            <person name="Salamov A."/>
            <person name="Andreopoulos B."/>
            <person name="Baker S."/>
            <person name="Barry K."/>
            <person name="Bills G."/>
            <person name="Bluhm B."/>
            <person name="Cannon C."/>
            <person name="Castanera R."/>
            <person name="Culley D."/>
            <person name="Daum C."/>
            <person name="Ezra D."/>
            <person name="Gonzalez J."/>
            <person name="Henrissat B."/>
            <person name="Kuo A."/>
            <person name="Liang C."/>
            <person name="Lipzen A."/>
            <person name="Lutzoni F."/>
            <person name="Magnuson J."/>
            <person name="Mondo S."/>
            <person name="Nolan M."/>
            <person name="Ohm R."/>
            <person name="Pangilinan J."/>
            <person name="Park H.-J."/>
            <person name="Ramirez L."/>
            <person name="Alfaro M."/>
            <person name="Sun H."/>
            <person name="Tritt A."/>
            <person name="Yoshinaga Y."/>
            <person name="Zwiers L.-H."/>
            <person name="Turgeon B."/>
            <person name="Goodwin S."/>
            <person name="Spatafora J."/>
            <person name="Crous P."/>
            <person name="Grigoriev I."/>
        </authorList>
    </citation>
    <scope>NUCLEOTIDE SEQUENCE</scope>
    <source>
        <strain evidence="3">CBS 279.74</strain>
    </source>
</reference>
<evidence type="ECO:0000313" key="3">
    <source>
        <dbReference type="EMBL" id="KAF2710874.1"/>
    </source>
</evidence>
<accession>A0A6G1KDH0</accession>
<evidence type="ECO:0000313" key="4">
    <source>
        <dbReference type="Proteomes" id="UP000799428"/>
    </source>
</evidence>
<feature type="region of interest" description="Disordered" evidence="1">
    <location>
        <begin position="28"/>
        <end position="57"/>
    </location>
</feature>
<protein>
    <recommendedName>
        <fullName evidence="5">Mid2 domain-containing protein</fullName>
    </recommendedName>
</protein>
<evidence type="ECO:0008006" key="5">
    <source>
        <dbReference type="Google" id="ProtNLM"/>
    </source>
</evidence>
<dbReference type="Proteomes" id="UP000799428">
    <property type="component" value="Unassembled WGS sequence"/>
</dbReference>
<dbReference type="EMBL" id="MU005768">
    <property type="protein sequence ID" value="KAF2710874.1"/>
    <property type="molecule type" value="Genomic_DNA"/>
</dbReference>
<name>A0A6G1KDH0_9PLEO</name>
<gene>
    <name evidence="3" type="ORF">K504DRAFT_465910</name>
</gene>
<evidence type="ECO:0000256" key="2">
    <source>
        <dbReference type="SAM" id="Phobius"/>
    </source>
</evidence>
<dbReference type="AlphaFoldDB" id="A0A6G1KDH0"/>
<keyword evidence="2" id="KW-1133">Transmembrane helix</keyword>
<evidence type="ECO:0000256" key="1">
    <source>
        <dbReference type="SAM" id="MobiDB-lite"/>
    </source>
</evidence>
<keyword evidence="2" id="KW-0812">Transmembrane</keyword>
<keyword evidence="2" id="KW-0472">Membrane</keyword>
<dbReference type="OrthoDB" id="2331100at2759"/>
<organism evidence="3 4">
    <name type="scientific">Pleomassaria siparia CBS 279.74</name>
    <dbReference type="NCBI Taxonomy" id="1314801"/>
    <lineage>
        <taxon>Eukaryota</taxon>
        <taxon>Fungi</taxon>
        <taxon>Dikarya</taxon>
        <taxon>Ascomycota</taxon>
        <taxon>Pezizomycotina</taxon>
        <taxon>Dothideomycetes</taxon>
        <taxon>Pleosporomycetidae</taxon>
        <taxon>Pleosporales</taxon>
        <taxon>Pleomassariaceae</taxon>
        <taxon>Pleomassaria</taxon>
    </lineage>
</organism>
<feature type="transmembrane region" description="Helical" evidence="2">
    <location>
        <begin position="72"/>
        <end position="94"/>
    </location>
</feature>
<sequence length="229" mass="24291">MIGVINPNSTQTLALQLEALKTATLMVVPGDPMPKEESTPSGSSPSPSASSTSQANVDAQHNIKWRLSKEDIIGIVVGIILLIAICAALFYFVGRARSLKQGLRTKDAAVIKTSAGPDHGPDYTGIPGSPYSPNVHHADFGGGNGYHPPGYQDGWTSPGLQTPHLSIAEQHRMSMMSMMSTTPVPEKYNYVGVRPNPSQDMIAEMGGSEPVEMEGTVVSKSPPPPALHH</sequence>
<feature type="compositionally biased region" description="Low complexity" evidence="1">
    <location>
        <begin position="39"/>
        <end position="53"/>
    </location>
</feature>
<keyword evidence="4" id="KW-1185">Reference proteome</keyword>
<proteinExistence type="predicted"/>